<protein>
    <submittedName>
        <fullName evidence="1">Uncharacterized protein</fullName>
    </submittedName>
</protein>
<dbReference type="VEuPathDB" id="FungiDB:ASPGLDRAFT_42434"/>
<dbReference type="Proteomes" id="UP000184300">
    <property type="component" value="Unassembled WGS sequence"/>
</dbReference>
<dbReference type="GeneID" id="34461864"/>
<dbReference type="EMBL" id="KV878889">
    <property type="protein sequence ID" value="OJJ88839.1"/>
    <property type="molecule type" value="Genomic_DNA"/>
</dbReference>
<evidence type="ECO:0000313" key="1">
    <source>
        <dbReference type="EMBL" id="OJJ88839.1"/>
    </source>
</evidence>
<name>A0A1L9VY84_ASPGL</name>
<dbReference type="RefSeq" id="XP_022405515.1">
    <property type="nucleotide sequence ID" value="XM_022545603.1"/>
</dbReference>
<reference evidence="2" key="1">
    <citation type="journal article" date="2017" name="Genome Biol.">
        <title>Comparative genomics reveals high biological diversity and specific adaptations in the industrially and medically important fungal genus Aspergillus.</title>
        <authorList>
            <person name="de Vries R.P."/>
            <person name="Riley R."/>
            <person name="Wiebenga A."/>
            <person name="Aguilar-Osorio G."/>
            <person name="Amillis S."/>
            <person name="Uchima C.A."/>
            <person name="Anderluh G."/>
            <person name="Asadollahi M."/>
            <person name="Askin M."/>
            <person name="Barry K."/>
            <person name="Battaglia E."/>
            <person name="Bayram O."/>
            <person name="Benocci T."/>
            <person name="Braus-Stromeyer S.A."/>
            <person name="Caldana C."/>
            <person name="Canovas D."/>
            <person name="Cerqueira G.C."/>
            <person name="Chen F."/>
            <person name="Chen W."/>
            <person name="Choi C."/>
            <person name="Clum A."/>
            <person name="Dos Santos R.A."/>
            <person name="Damasio A.R."/>
            <person name="Diallinas G."/>
            <person name="Emri T."/>
            <person name="Fekete E."/>
            <person name="Flipphi M."/>
            <person name="Freyberg S."/>
            <person name="Gallo A."/>
            <person name="Gournas C."/>
            <person name="Habgood R."/>
            <person name="Hainaut M."/>
            <person name="Harispe M.L."/>
            <person name="Henrissat B."/>
            <person name="Hilden K.S."/>
            <person name="Hope R."/>
            <person name="Hossain A."/>
            <person name="Karabika E."/>
            <person name="Karaffa L."/>
            <person name="Karanyi Z."/>
            <person name="Krasevec N."/>
            <person name="Kuo A."/>
            <person name="Kusch H."/>
            <person name="LaButti K."/>
            <person name="Lagendijk E.L."/>
            <person name="Lapidus A."/>
            <person name="Levasseur A."/>
            <person name="Lindquist E."/>
            <person name="Lipzen A."/>
            <person name="Logrieco A.F."/>
            <person name="MacCabe A."/>
            <person name="Maekelae M.R."/>
            <person name="Malavazi I."/>
            <person name="Melin P."/>
            <person name="Meyer V."/>
            <person name="Mielnichuk N."/>
            <person name="Miskei M."/>
            <person name="Molnar A.P."/>
            <person name="Mule G."/>
            <person name="Ngan C.Y."/>
            <person name="Orejas M."/>
            <person name="Orosz E."/>
            <person name="Ouedraogo J.P."/>
            <person name="Overkamp K.M."/>
            <person name="Park H.-S."/>
            <person name="Perrone G."/>
            <person name="Piumi F."/>
            <person name="Punt P.J."/>
            <person name="Ram A.F."/>
            <person name="Ramon A."/>
            <person name="Rauscher S."/>
            <person name="Record E."/>
            <person name="Riano-Pachon D.M."/>
            <person name="Robert V."/>
            <person name="Roehrig J."/>
            <person name="Ruller R."/>
            <person name="Salamov A."/>
            <person name="Salih N.S."/>
            <person name="Samson R.A."/>
            <person name="Sandor E."/>
            <person name="Sanguinetti M."/>
            <person name="Schuetze T."/>
            <person name="Sepcic K."/>
            <person name="Shelest E."/>
            <person name="Sherlock G."/>
            <person name="Sophianopoulou V."/>
            <person name="Squina F.M."/>
            <person name="Sun H."/>
            <person name="Susca A."/>
            <person name="Todd R.B."/>
            <person name="Tsang A."/>
            <person name="Unkles S.E."/>
            <person name="van de Wiele N."/>
            <person name="van Rossen-Uffink D."/>
            <person name="Oliveira J.V."/>
            <person name="Vesth T.C."/>
            <person name="Visser J."/>
            <person name="Yu J.-H."/>
            <person name="Zhou M."/>
            <person name="Andersen M.R."/>
            <person name="Archer D.B."/>
            <person name="Baker S.E."/>
            <person name="Benoit I."/>
            <person name="Brakhage A.A."/>
            <person name="Braus G.H."/>
            <person name="Fischer R."/>
            <person name="Frisvad J.C."/>
            <person name="Goldman G.H."/>
            <person name="Houbraken J."/>
            <person name="Oakley B."/>
            <person name="Pocsi I."/>
            <person name="Scazzocchio C."/>
            <person name="Seiboth B."/>
            <person name="vanKuyk P.A."/>
            <person name="Wortman J."/>
            <person name="Dyer P.S."/>
            <person name="Grigoriev I.V."/>
        </authorList>
    </citation>
    <scope>NUCLEOTIDE SEQUENCE [LARGE SCALE GENOMIC DNA]</scope>
    <source>
        <strain evidence="2">CBS 516.65</strain>
    </source>
</reference>
<organism evidence="1 2">
    <name type="scientific">Aspergillus glaucus CBS 516.65</name>
    <dbReference type="NCBI Taxonomy" id="1160497"/>
    <lineage>
        <taxon>Eukaryota</taxon>
        <taxon>Fungi</taxon>
        <taxon>Dikarya</taxon>
        <taxon>Ascomycota</taxon>
        <taxon>Pezizomycotina</taxon>
        <taxon>Eurotiomycetes</taxon>
        <taxon>Eurotiomycetidae</taxon>
        <taxon>Eurotiales</taxon>
        <taxon>Aspergillaceae</taxon>
        <taxon>Aspergillus</taxon>
        <taxon>Aspergillus subgen. Aspergillus</taxon>
    </lineage>
</organism>
<keyword evidence="2" id="KW-1185">Reference proteome</keyword>
<evidence type="ECO:0000313" key="2">
    <source>
        <dbReference type="Proteomes" id="UP000184300"/>
    </source>
</evidence>
<dbReference type="AlphaFoldDB" id="A0A1L9VY84"/>
<gene>
    <name evidence="1" type="ORF">ASPGLDRAFT_42434</name>
</gene>
<accession>A0A1L9VY84</accession>
<proteinExistence type="predicted"/>
<sequence length="144" mass="16162">MLKQISHPRFSGCAVCSDLPPAGINHSDTCHLRLRFHDDTTPSPTTNDKDNEETMLSTMLQPPPIKLPRVCSNFEHFVHLTHFYCLLPFSYITGSSTPYRVVPCKTLIADHPLSLPSPSILVLQKLAALRAIQIPDDYPDPRRS</sequence>